<dbReference type="EC" id="2.7.13.3" evidence="2"/>
<keyword evidence="13" id="KW-1185">Reference proteome</keyword>
<comment type="caution">
    <text evidence="12">The sequence shown here is derived from an EMBL/GenBank/DDBJ whole genome shotgun (WGS) entry which is preliminary data.</text>
</comment>
<dbReference type="GO" id="GO:0005524">
    <property type="term" value="F:ATP binding"/>
    <property type="evidence" value="ECO:0007669"/>
    <property type="project" value="UniProtKB-KW"/>
</dbReference>
<keyword evidence="7" id="KW-0067">ATP-binding</keyword>
<dbReference type="InterPro" id="IPR036890">
    <property type="entry name" value="HATPase_C_sf"/>
</dbReference>
<feature type="transmembrane region" description="Helical" evidence="9">
    <location>
        <begin position="101"/>
        <end position="117"/>
    </location>
</feature>
<dbReference type="GO" id="GO:0046983">
    <property type="term" value="F:protein dimerization activity"/>
    <property type="evidence" value="ECO:0007669"/>
    <property type="project" value="InterPro"/>
</dbReference>
<feature type="transmembrane region" description="Helical" evidence="9">
    <location>
        <begin position="124"/>
        <end position="143"/>
    </location>
</feature>
<dbReference type="SUPFAM" id="SSF55874">
    <property type="entry name" value="ATPase domain of HSP90 chaperone/DNA topoisomerase II/histidine kinase"/>
    <property type="match status" value="1"/>
</dbReference>
<keyword evidence="9" id="KW-1133">Transmembrane helix</keyword>
<evidence type="ECO:0000256" key="8">
    <source>
        <dbReference type="ARBA" id="ARBA00023012"/>
    </source>
</evidence>
<dbReference type="GO" id="GO:0016020">
    <property type="term" value="C:membrane"/>
    <property type="evidence" value="ECO:0007669"/>
    <property type="project" value="InterPro"/>
</dbReference>
<evidence type="ECO:0000256" key="7">
    <source>
        <dbReference type="ARBA" id="ARBA00022840"/>
    </source>
</evidence>
<feature type="transmembrane region" description="Helical" evidence="9">
    <location>
        <begin position="78"/>
        <end position="95"/>
    </location>
</feature>
<accession>A0A2T0RRW0</accession>
<evidence type="ECO:0000256" key="5">
    <source>
        <dbReference type="ARBA" id="ARBA00022741"/>
    </source>
</evidence>
<organism evidence="12 13">
    <name type="scientific">Pseudosporangium ferrugineum</name>
    <dbReference type="NCBI Taxonomy" id="439699"/>
    <lineage>
        <taxon>Bacteria</taxon>
        <taxon>Bacillati</taxon>
        <taxon>Actinomycetota</taxon>
        <taxon>Actinomycetes</taxon>
        <taxon>Micromonosporales</taxon>
        <taxon>Micromonosporaceae</taxon>
        <taxon>Pseudosporangium</taxon>
    </lineage>
</organism>
<dbReference type="CDD" id="cd16917">
    <property type="entry name" value="HATPase_UhpB-NarQ-NarX-like"/>
    <property type="match status" value="1"/>
</dbReference>
<evidence type="ECO:0000259" key="10">
    <source>
        <dbReference type="Pfam" id="PF07730"/>
    </source>
</evidence>
<dbReference type="InterPro" id="IPR055558">
    <property type="entry name" value="DUF7134"/>
</dbReference>
<dbReference type="Pfam" id="PF07730">
    <property type="entry name" value="HisKA_3"/>
    <property type="match status" value="1"/>
</dbReference>
<keyword evidence="8" id="KW-0902">Two-component regulatory system</keyword>
<dbReference type="Pfam" id="PF23539">
    <property type="entry name" value="DUF7134"/>
    <property type="match status" value="1"/>
</dbReference>
<feature type="domain" description="Signal transduction histidine kinase subgroup 3 dimerisation and phosphoacceptor" evidence="10">
    <location>
        <begin position="196"/>
        <end position="261"/>
    </location>
</feature>
<protein>
    <recommendedName>
        <fullName evidence="2">histidine kinase</fullName>
        <ecNumber evidence="2">2.7.13.3</ecNumber>
    </recommendedName>
</protein>
<dbReference type="InterPro" id="IPR050482">
    <property type="entry name" value="Sensor_HK_TwoCompSys"/>
</dbReference>
<keyword evidence="6 12" id="KW-0418">Kinase</keyword>
<comment type="catalytic activity">
    <reaction evidence="1">
        <text>ATP + protein L-histidine = ADP + protein N-phospho-L-histidine.</text>
        <dbReference type="EC" id="2.7.13.3"/>
    </reaction>
</comment>
<evidence type="ECO:0000256" key="4">
    <source>
        <dbReference type="ARBA" id="ARBA00022679"/>
    </source>
</evidence>
<dbReference type="Gene3D" id="1.20.5.1930">
    <property type="match status" value="1"/>
</dbReference>
<keyword evidence="9" id="KW-0472">Membrane</keyword>
<evidence type="ECO:0000256" key="3">
    <source>
        <dbReference type="ARBA" id="ARBA00022553"/>
    </source>
</evidence>
<name>A0A2T0RRW0_9ACTN</name>
<dbReference type="Proteomes" id="UP000239209">
    <property type="component" value="Unassembled WGS sequence"/>
</dbReference>
<evidence type="ECO:0000313" key="13">
    <source>
        <dbReference type="Proteomes" id="UP000239209"/>
    </source>
</evidence>
<dbReference type="InterPro" id="IPR011712">
    <property type="entry name" value="Sig_transdc_His_kin_sub3_dim/P"/>
</dbReference>
<feature type="domain" description="DUF7134" evidence="11">
    <location>
        <begin position="18"/>
        <end position="157"/>
    </location>
</feature>
<evidence type="ECO:0000256" key="6">
    <source>
        <dbReference type="ARBA" id="ARBA00022777"/>
    </source>
</evidence>
<evidence type="ECO:0000256" key="2">
    <source>
        <dbReference type="ARBA" id="ARBA00012438"/>
    </source>
</evidence>
<reference evidence="12 13" key="1">
    <citation type="submission" date="2018-03" db="EMBL/GenBank/DDBJ databases">
        <title>Genomic Encyclopedia of Archaeal and Bacterial Type Strains, Phase II (KMG-II): from individual species to whole genera.</title>
        <authorList>
            <person name="Goeker M."/>
        </authorList>
    </citation>
    <scope>NUCLEOTIDE SEQUENCE [LARGE SCALE GENOMIC DNA]</scope>
    <source>
        <strain evidence="12 13">DSM 45348</strain>
    </source>
</reference>
<dbReference type="PANTHER" id="PTHR24421">
    <property type="entry name" value="NITRATE/NITRITE SENSOR PROTEIN NARX-RELATED"/>
    <property type="match status" value="1"/>
</dbReference>
<dbReference type="PANTHER" id="PTHR24421:SF10">
    <property type="entry name" value="NITRATE_NITRITE SENSOR PROTEIN NARQ"/>
    <property type="match status" value="1"/>
</dbReference>
<evidence type="ECO:0000259" key="11">
    <source>
        <dbReference type="Pfam" id="PF23539"/>
    </source>
</evidence>
<keyword evidence="9" id="KW-0812">Transmembrane</keyword>
<dbReference type="GO" id="GO:0000155">
    <property type="term" value="F:phosphorelay sensor kinase activity"/>
    <property type="evidence" value="ECO:0007669"/>
    <property type="project" value="InterPro"/>
</dbReference>
<keyword evidence="4" id="KW-0808">Transferase</keyword>
<keyword evidence="3" id="KW-0597">Phosphoprotein</keyword>
<dbReference type="AlphaFoldDB" id="A0A2T0RRW0"/>
<dbReference type="Gene3D" id="3.30.565.10">
    <property type="entry name" value="Histidine kinase-like ATPase, C-terminal domain"/>
    <property type="match status" value="1"/>
</dbReference>
<proteinExistence type="predicted"/>
<sequence>MPTIAAMTPKRVLPGLPDAMRRHPFLGDTLLATALALTATGLALIESSPERHLPTTPADLAGFVLAVIAVAARRRFTVAALGVSVAGVTVLTAVAHHQDPALTAAIVLLTYTVATRTEQRTAWLTAGGVAALLTIGTLVWAPLNGHRLSTIAVIGVGAAIGDATRSRLAYVAEVEQRARQTEQSREEEARHRVAQERIRIARDIHDVIAHHIAAVKVLAAGARRIVDHRPEQVTPALEHISQLADDVLKEMGSVIGLLRHEPDRDVLTIEPTRGLADLQRLIGDFTATGLCVERRQIGVSRELPAMADLVAYRIIQEGLTNARKYGDGRAHLTIEYTSTGLTVDIVNKVGERRSGQSFGYGILGMGERVAANGGRFTVGHAEGNAFSIRAELSAPAP</sequence>
<dbReference type="EMBL" id="PVZG01000014">
    <property type="protein sequence ID" value="PRY23908.1"/>
    <property type="molecule type" value="Genomic_DNA"/>
</dbReference>
<keyword evidence="5" id="KW-0547">Nucleotide-binding</keyword>
<evidence type="ECO:0000256" key="1">
    <source>
        <dbReference type="ARBA" id="ARBA00000085"/>
    </source>
</evidence>
<evidence type="ECO:0000313" key="12">
    <source>
        <dbReference type="EMBL" id="PRY23908.1"/>
    </source>
</evidence>
<evidence type="ECO:0000256" key="9">
    <source>
        <dbReference type="SAM" id="Phobius"/>
    </source>
</evidence>
<gene>
    <name evidence="12" type="ORF">CLV70_11439</name>
</gene>